<dbReference type="PANTHER" id="PTHR42829">
    <property type="entry name" value="NADH-UBIQUINONE OXIDOREDUCTASE CHAIN 5"/>
    <property type="match status" value="1"/>
</dbReference>
<comment type="similarity">
    <text evidence="17">Belongs to the complex I subunit 5 family.</text>
</comment>
<dbReference type="Pfam" id="PF06455">
    <property type="entry name" value="NADH5_C"/>
    <property type="match status" value="1"/>
</dbReference>
<sequence length="557" mass="64752">MIFVLMYPFFLILGFLFFLISYIFYSLNFVFFIEWNFLLSSFKLSFPFMLDFISFMFMGLVLVIASSIFLFSVFYMSGELNSIRFFYLMFLFILSMIFLILCPNFFGMLLGWDGLGLVSFCLVIFYQNFKSNSAGMLTALTNRVGDVFILASIALNFSLGSWNYMNFILSENHFVLIFFVIAAMTKSAQIPFSAWLPAAMAAPTPVSSLVHSSTLVTAGVYILIRFSYYLLNTKIFFFLLLMSLLTMVMSGMSALLEFDLKKIIALSTLSQLGFMMATLSIGLSNLAFFHLVTHACFKALLFMCAGTFIHLFNNNQDIRNFGFLNSSFSLTFCFFNVANLSLSGFPFLSGFFSKDLILELILMSKINMIFFFLFVFGTFLTVCYSFRLVYYLTFKKAFFGPLCLVLKNPNLNLSMLILFFFSIFLGYFFVSLFSLPFNFVVLPKKLKLMILFVCLFSFFFSLSLSNLSFFLQKKMLVLFLHSMWFLTYLKTDFFKKKNMFIGEKYFFVSSGWIELFFGEKILLNFFNFSTFLSKIMKNYFFFFFIFFCLSIFSLFCF</sequence>
<dbReference type="InterPro" id="IPR001516">
    <property type="entry name" value="Proton_antipo_N"/>
</dbReference>
<dbReference type="PRINTS" id="PR01434">
    <property type="entry name" value="NADHDHGNASE5"/>
</dbReference>
<reference evidence="21" key="1">
    <citation type="submission" date="2019-07" db="EMBL/GenBank/DDBJ databases">
        <title>The complete mitochondrial genome of the mulberry thrips, pseudodendrothrips mori (Niwa, 1908) (Thysanoptera;Thripidae).</title>
        <authorList>
            <person name="Seo B.Y."/>
            <person name="Lee G.-S."/>
            <person name="Park J."/>
            <person name="Xi H."/>
            <person name="Park J."/>
        </authorList>
    </citation>
    <scope>NUCLEOTIDE SEQUENCE</scope>
</reference>
<feature type="transmembrane region" description="Helical" evidence="17">
    <location>
        <begin position="448"/>
        <end position="469"/>
    </location>
</feature>
<evidence type="ECO:0000256" key="4">
    <source>
        <dbReference type="ARBA" id="ARBA00021096"/>
    </source>
</evidence>
<feature type="domain" description="NADH dehydrogenase subunit 5 C-terminal" evidence="20">
    <location>
        <begin position="384"/>
        <end position="556"/>
    </location>
</feature>
<evidence type="ECO:0000256" key="3">
    <source>
        <dbReference type="ARBA" id="ARBA00012944"/>
    </source>
</evidence>
<dbReference type="GO" id="GO:0003954">
    <property type="term" value="F:NADH dehydrogenase activity"/>
    <property type="evidence" value="ECO:0007669"/>
    <property type="project" value="TreeGrafter"/>
</dbReference>
<evidence type="ECO:0000256" key="10">
    <source>
        <dbReference type="ARBA" id="ARBA00022982"/>
    </source>
</evidence>
<dbReference type="InterPro" id="IPR001750">
    <property type="entry name" value="ND/Mrp_TM"/>
</dbReference>
<keyword evidence="7 17" id="KW-0812">Transmembrane</keyword>
<evidence type="ECO:0000256" key="7">
    <source>
        <dbReference type="ARBA" id="ARBA00022692"/>
    </source>
</evidence>
<evidence type="ECO:0000256" key="12">
    <source>
        <dbReference type="ARBA" id="ARBA00023027"/>
    </source>
</evidence>
<dbReference type="GO" id="GO:0005743">
    <property type="term" value="C:mitochondrial inner membrane"/>
    <property type="evidence" value="ECO:0007669"/>
    <property type="project" value="UniProtKB-SubCell"/>
</dbReference>
<evidence type="ECO:0000256" key="13">
    <source>
        <dbReference type="ARBA" id="ARBA00023075"/>
    </source>
</evidence>
<keyword evidence="15 17" id="KW-0472">Membrane</keyword>
<keyword evidence="9" id="KW-1278">Translocase</keyword>
<feature type="transmembrane region" description="Helical" evidence="17">
    <location>
        <begin position="235"/>
        <end position="256"/>
    </location>
</feature>
<comment type="function">
    <text evidence="1">Core subunit of the mitochondrial membrane respiratory chain NADH dehydrogenase (Complex I) that is believed to belong to the minimal assembly required for catalysis. Complex I functions in the transfer of electrons from NADH to the respiratory chain. The immediate electron acceptor for the enzyme is believed to be ubiquinone.</text>
</comment>
<feature type="transmembrane region" description="Helical" evidence="17">
    <location>
        <begin position="83"/>
        <end position="101"/>
    </location>
</feature>
<evidence type="ECO:0000256" key="14">
    <source>
        <dbReference type="ARBA" id="ARBA00023128"/>
    </source>
</evidence>
<proteinExistence type="inferred from homology"/>
<feature type="transmembrane region" description="Helical" evidence="17">
    <location>
        <begin position="505"/>
        <end position="526"/>
    </location>
</feature>
<evidence type="ECO:0000256" key="16">
    <source>
        <dbReference type="ARBA" id="ARBA00049551"/>
    </source>
</evidence>
<keyword evidence="13 17" id="KW-0830">Ubiquinone</keyword>
<organism evidence="21">
    <name type="scientific">Pseudodendrothrips mori</name>
    <dbReference type="NCBI Taxonomy" id="1291231"/>
    <lineage>
        <taxon>Eukaryota</taxon>
        <taxon>Metazoa</taxon>
        <taxon>Ecdysozoa</taxon>
        <taxon>Arthropoda</taxon>
        <taxon>Hexapoda</taxon>
        <taxon>Insecta</taxon>
        <taxon>Pterygota</taxon>
        <taxon>Neoptera</taxon>
        <taxon>Paraneoptera</taxon>
        <taxon>Thysanoptera</taxon>
        <taxon>Terebrantia</taxon>
        <taxon>Thripoidea</taxon>
        <taxon>Thripidae</taxon>
        <taxon>Pseudodendrothrips</taxon>
    </lineage>
</organism>
<evidence type="ECO:0000256" key="6">
    <source>
        <dbReference type="ARBA" id="ARBA00022660"/>
    </source>
</evidence>
<evidence type="ECO:0000256" key="5">
    <source>
        <dbReference type="ARBA" id="ARBA00022448"/>
    </source>
</evidence>
<comment type="catalytic activity">
    <reaction evidence="16 17">
        <text>a ubiquinone + NADH + 5 H(+)(in) = a ubiquinol + NAD(+) + 4 H(+)(out)</text>
        <dbReference type="Rhea" id="RHEA:29091"/>
        <dbReference type="Rhea" id="RHEA-COMP:9565"/>
        <dbReference type="Rhea" id="RHEA-COMP:9566"/>
        <dbReference type="ChEBI" id="CHEBI:15378"/>
        <dbReference type="ChEBI" id="CHEBI:16389"/>
        <dbReference type="ChEBI" id="CHEBI:17976"/>
        <dbReference type="ChEBI" id="CHEBI:57540"/>
        <dbReference type="ChEBI" id="CHEBI:57945"/>
        <dbReference type="EC" id="7.1.1.2"/>
    </reaction>
</comment>
<comment type="function">
    <text evidence="17">Core subunit of the mitochondrial membrane respiratory chain NADH dehydrogenase (Complex I) which catalyzes electron transfer from NADH through the respiratory chain, using ubiquinone as an electron acceptor. Essential for the catalytic activity and assembly of complex I.</text>
</comment>
<keyword evidence="11 17" id="KW-1133">Transmembrane helix</keyword>
<feature type="transmembrane region" description="Helical" evidence="17">
    <location>
        <begin position="287"/>
        <end position="309"/>
    </location>
</feature>
<dbReference type="PANTHER" id="PTHR42829:SF2">
    <property type="entry name" value="NADH-UBIQUINONE OXIDOREDUCTASE CHAIN 5"/>
    <property type="match status" value="1"/>
</dbReference>
<dbReference type="EC" id="7.1.1.2" evidence="3 17"/>
<dbReference type="AlphaFoldDB" id="A0A7M3T290"/>
<keyword evidence="12 17" id="KW-0520">NAD</keyword>
<feature type="transmembrane region" description="Helical" evidence="17">
    <location>
        <begin position="107"/>
        <end position="126"/>
    </location>
</feature>
<keyword evidence="5 17" id="KW-0813">Transport</keyword>
<feature type="transmembrane region" description="Helical" evidence="17">
    <location>
        <begin position="475"/>
        <end position="493"/>
    </location>
</feature>
<dbReference type="GO" id="GO:0015990">
    <property type="term" value="P:electron transport coupled proton transport"/>
    <property type="evidence" value="ECO:0007669"/>
    <property type="project" value="TreeGrafter"/>
</dbReference>
<evidence type="ECO:0000256" key="17">
    <source>
        <dbReference type="RuleBase" id="RU003404"/>
    </source>
</evidence>
<feature type="transmembrane region" description="Helical" evidence="17">
    <location>
        <begin position="174"/>
        <end position="196"/>
    </location>
</feature>
<evidence type="ECO:0000256" key="11">
    <source>
        <dbReference type="ARBA" id="ARBA00022989"/>
    </source>
</evidence>
<geneLocation type="mitochondrion" evidence="21"/>
<feature type="domain" description="NADH-Ubiquinone oxidoreductase (complex I) chain 5 N-terminal" evidence="19">
    <location>
        <begin position="39"/>
        <end position="86"/>
    </location>
</feature>
<dbReference type="GO" id="GO:0008137">
    <property type="term" value="F:NADH dehydrogenase (ubiquinone) activity"/>
    <property type="evidence" value="ECO:0007669"/>
    <property type="project" value="UniProtKB-EC"/>
</dbReference>
<feature type="transmembrane region" description="Helical" evidence="17">
    <location>
        <begin position="147"/>
        <end position="168"/>
    </location>
</feature>
<dbReference type="EMBL" id="MN167468">
    <property type="protein sequence ID" value="QFO91084.1"/>
    <property type="molecule type" value="Genomic_DNA"/>
</dbReference>
<feature type="transmembrane region" description="Helical" evidence="17">
    <location>
        <begin position="369"/>
        <end position="393"/>
    </location>
</feature>
<comment type="subcellular location">
    <subcellularLocation>
        <location evidence="2">Mitochondrion inner membrane</location>
        <topology evidence="2">Multi-pass membrane protein</topology>
    </subcellularLocation>
</comment>
<dbReference type="InterPro" id="IPR003945">
    <property type="entry name" value="NU5C-like"/>
</dbReference>
<feature type="transmembrane region" description="Helical" evidence="17">
    <location>
        <begin position="538"/>
        <end position="556"/>
    </location>
</feature>
<protein>
    <recommendedName>
        <fullName evidence="4 17">NADH-ubiquinone oxidoreductase chain 5</fullName>
        <ecNumber evidence="3 17">7.1.1.2</ecNumber>
    </recommendedName>
</protein>
<evidence type="ECO:0000256" key="15">
    <source>
        <dbReference type="ARBA" id="ARBA00023136"/>
    </source>
</evidence>
<dbReference type="RefSeq" id="YP_009927490.1">
    <property type="nucleotide sequence ID" value="NC_050743.1"/>
</dbReference>
<feature type="transmembrane region" description="Helical" evidence="17">
    <location>
        <begin position="263"/>
        <end position="281"/>
    </location>
</feature>
<evidence type="ECO:0000256" key="1">
    <source>
        <dbReference type="ARBA" id="ARBA00003257"/>
    </source>
</evidence>
<feature type="transmembrane region" description="Helical" evidence="17">
    <location>
        <begin position="53"/>
        <end position="76"/>
    </location>
</feature>
<dbReference type="InterPro" id="IPR010934">
    <property type="entry name" value="NADH_DH_su5_C"/>
</dbReference>
<feature type="transmembrane region" description="Helical" evidence="17">
    <location>
        <begin position="413"/>
        <end position="441"/>
    </location>
</feature>
<evidence type="ECO:0000259" key="19">
    <source>
        <dbReference type="Pfam" id="PF00662"/>
    </source>
</evidence>
<gene>
    <name evidence="21" type="primary">ND5</name>
</gene>
<feature type="transmembrane region" description="Helical" evidence="17">
    <location>
        <begin position="7"/>
        <end position="33"/>
    </location>
</feature>
<accession>A0A7M3T290</accession>
<keyword evidence="14 17" id="KW-0496">Mitochondrion</keyword>
<feature type="domain" description="NADH:quinone oxidoreductase/Mrp antiporter transmembrane" evidence="18">
    <location>
        <begin position="104"/>
        <end position="381"/>
    </location>
</feature>
<evidence type="ECO:0000259" key="20">
    <source>
        <dbReference type="Pfam" id="PF06455"/>
    </source>
</evidence>
<feature type="transmembrane region" description="Helical" evidence="17">
    <location>
        <begin position="321"/>
        <end position="338"/>
    </location>
</feature>
<evidence type="ECO:0000256" key="2">
    <source>
        <dbReference type="ARBA" id="ARBA00004448"/>
    </source>
</evidence>
<keyword evidence="6" id="KW-0679">Respiratory chain</keyword>
<keyword evidence="8" id="KW-0999">Mitochondrion inner membrane</keyword>
<dbReference type="GeneID" id="59444139"/>
<dbReference type="Pfam" id="PF00662">
    <property type="entry name" value="Proton_antipo_N"/>
    <property type="match status" value="1"/>
</dbReference>
<dbReference type="GO" id="GO:0042773">
    <property type="term" value="P:ATP synthesis coupled electron transport"/>
    <property type="evidence" value="ECO:0007669"/>
    <property type="project" value="InterPro"/>
</dbReference>
<evidence type="ECO:0000256" key="8">
    <source>
        <dbReference type="ARBA" id="ARBA00022792"/>
    </source>
</evidence>
<dbReference type="CTD" id="4540"/>
<feature type="transmembrane region" description="Helical" evidence="17">
    <location>
        <begin position="208"/>
        <end position="229"/>
    </location>
</feature>
<evidence type="ECO:0000259" key="18">
    <source>
        <dbReference type="Pfam" id="PF00361"/>
    </source>
</evidence>
<name>A0A7M3T290_9NEOP</name>
<dbReference type="Pfam" id="PF00361">
    <property type="entry name" value="Proton_antipo_M"/>
    <property type="match status" value="1"/>
</dbReference>
<keyword evidence="10" id="KW-0249">Electron transport</keyword>
<evidence type="ECO:0000256" key="9">
    <source>
        <dbReference type="ARBA" id="ARBA00022967"/>
    </source>
</evidence>
<evidence type="ECO:0000313" key="21">
    <source>
        <dbReference type="EMBL" id="QFO91084.1"/>
    </source>
</evidence>